<evidence type="ECO:0000256" key="15">
    <source>
        <dbReference type="PROSITE-ProRule" id="PRU00708"/>
    </source>
</evidence>
<evidence type="ECO:0000259" key="17">
    <source>
        <dbReference type="PROSITE" id="PS50089"/>
    </source>
</evidence>
<feature type="domain" description="RING-type" evidence="17">
    <location>
        <begin position="652"/>
        <end position="694"/>
    </location>
</feature>
<dbReference type="GO" id="GO:0099402">
    <property type="term" value="P:plant organ development"/>
    <property type="evidence" value="ECO:0007669"/>
    <property type="project" value="UniProtKB-ARBA"/>
</dbReference>
<evidence type="ECO:0000256" key="4">
    <source>
        <dbReference type="ARBA" id="ARBA00012483"/>
    </source>
</evidence>
<evidence type="ECO:0000256" key="6">
    <source>
        <dbReference type="ARBA" id="ARBA00022692"/>
    </source>
</evidence>
<dbReference type="GO" id="GO:0009451">
    <property type="term" value="P:RNA modification"/>
    <property type="evidence" value="ECO:0007669"/>
    <property type="project" value="InterPro"/>
</dbReference>
<evidence type="ECO:0000256" key="9">
    <source>
        <dbReference type="ARBA" id="ARBA00022771"/>
    </source>
</evidence>
<dbReference type="EMBL" id="JAINDJ010000003">
    <property type="protein sequence ID" value="KAG9453662.1"/>
    <property type="molecule type" value="Genomic_DNA"/>
</dbReference>
<dbReference type="Proteomes" id="UP000825729">
    <property type="component" value="Unassembled WGS sequence"/>
</dbReference>
<keyword evidence="5" id="KW-0808">Transferase</keyword>
<dbReference type="FunFam" id="3.30.40.10:FF:000187">
    <property type="entry name" value="E3 ubiquitin-protein ligase ATL6"/>
    <property type="match status" value="1"/>
</dbReference>
<dbReference type="CDD" id="cd16461">
    <property type="entry name" value="RING-H2_EL5-like"/>
    <property type="match status" value="1"/>
</dbReference>
<dbReference type="AlphaFoldDB" id="A0AAV7F1J5"/>
<evidence type="ECO:0000256" key="12">
    <source>
        <dbReference type="ARBA" id="ARBA00022989"/>
    </source>
</evidence>
<dbReference type="SUPFAM" id="SSF48452">
    <property type="entry name" value="TPR-like"/>
    <property type="match status" value="1"/>
</dbReference>
<keyword evidence="6 16" id="KW-0812">Transmembrane</keyword>
<dbReference type="InterPro" id="IPR001841">
    <property type="entry name" value="Znf_RING"/>
</dbReference>
<evidence type="ECO:0000256" key="5">
    <source>
        <dbReference type="ARBA" id="ARBA00022679"/>
    </source>
</evidence>
<comment type="pathway">
    <text evidence="3">Protein modification; protein ubiquitination.</text>
</comment>
<feature type="repeat" description="PPR" evidence="15">
    <location>
        <begin position="476"/>
        <end position="510"/>
    </location>
</feature>
<dbReference type="EC" id="2.3.2.27" evidence="4"/>
<dbReference type="Pfam" id="PF20431">
    <property type="entry name" value="E_motif"/>
    <property type="match status" value="1"/>
</dbReference>
<dbReference type="InterPro" id="IPR011990">
    <property type="entry name" value="TPR-like_helical_dom_sf"/>
</dbReference>
<dbReference type="PROSITE" id="PS50089">
    <property type="entry name" value="ZF_RING_2"/>
    <property type="match status" value="1"/>
</dbReference>
<dbReference type="InterPro" id="IPR013083">
    <property type="entry name" value="Znf_RING/FYVE/PHD"/>
</dbReference>
<keyword evidence="19" id="KW-1185">Reference proteome</keyword>
<sequence length="811" mass="91422">MEISRICTCLRKRNGATEGCIILSPSPVVRCHGWAGWPLERRVWVPYSRHLSVFSEHIPAPYSPESDGHRESTKEGTILENEKQSYCKLGLFSNARRLFDETTDWEVISATAIIGHLTRQGHLEDAVYVFSRMLFLGIGPNDFTFSTLIHSCTELKCHSSGKQLHAAAIKVGLQTDVFVGSSVMDHYAKFGSIGETERVFEDIHQPNVVSYTALIGAYMKNEMFEEALRLFRNMPERNVVSWNAIISAFSQMGHNEEAVNLFVEMCREGVEPNDSTFPCVFTAAANITALGMGKSFHAYAIKTLVKQDVYVTNSLISFYAKCGHMEDSLLVFDRLSAKNVVSWNALICGYAQNGRGNDALELFQRMKKTGFRPNEVTLLCLLFACNHAGLVKEGYAYFDQTRREEAHLLQPEHYACAINLLSRSGLFEEAKRILQELPFDPGIGFWKALLGGTQVHPNTDLADLAAKKILALDPEDSSSYVLLSNLYSAVGKWKKASMVRKEMREKGMKKVPGCSWIQIRNKVHLFVNREIKHLQGDDEIYRLLREKMQPSPSPSPPAYNPTWNPLIISLVATICTIFLLLSYYNILRKHCPPFNRSFRRNRDQRHLLNEANHDNPSSRFQSQGVEPSILEAIPASQYRRKEGNEDDNGNDCSVCLGEFGDGDWMRMLPRCSHTFHALCVDTWFQSHSTCPLCRSNVLSASAKPPCDSSSSSSPVGSFREEGIQRERVRDFRVVVVASLCETLMRLHTEEANDQEIKVLLNGEKVNHIARKNETYLAHCTCMGTSSNSIVLQSEDRWNETSENCVIQTPNG</sequence>
<feature type="transmembrane region" description="Helical" evidence="16">
    <location>
        <begin position="563"/>
        <end position="586"/>
    </location>
</feature>
<dbReference type="InterPro" id="IPR046848">
    <property type="entry name" value="E_motif"/>
</dbReference>
<reference evidence="18 19" key="1">
    <citation type="submission" date="2021-07" db="EMBL/GenBank/DDBJ databases">
        <title>The Aristolochia fimbriata genome: insights into angiosperm evolution, floral development and chemical biosynthesis.</title>
        <authorList>
            <person name="Jiao Y."/>
        </authorList>
    </citation>
    <scope>NUCLEOTIDE SEQUENCE [LARGE SCALE GENOMIC DNA]</scope>
    <source>
        <strain evidence="18">IBCAS-2021</strain>
        <tissue evidence="18">Leaf</tissue>
    </source>
</reference>
<feature type="repeat" description="PPR" evidence="15">
    <location>
        <begin position="106"/>
        <end position="140"/>
    </location>
</feature>
<evidence type="ECO:0000256" key="2">
    <source>
        <dbReference type="ARBA" id="ARBA00004167"/>
    </source>
</evidence>
<keyword evidence="11" id="KW-0862">Zinc</keyword>
<feature type="repeat" description="PPR" evidence="15">
    <location>
        <begin position="238"/>
        <end position="272"/>
    </location>
</feature>
<keyword evidence="10" id="KW-0833">Ubl conjugation pathway</keyword>
<evidence type="ECO:0000313" key="18">
    <source>
        <dbReference type="EMBL" id="KAG9453662.1"/>
    </source>
</evidence>
<evidence type="ECO:0000256" key="3">
    <source>
        <dbReference type="ARBA" id="ARBA00004906"/>
    </source>
</evidence>
<dbReference type="GO" id="GO:0061630">
    <property type="term" value="F:ubiquitin protein ligase activity"/>
    <property type="evidence" value="ECO:0007669"/>
    <property type="project" value="UniProtKB-EC"/>
</dbReference>
<evidence type="ECO:0000256" key="14">
    <source>
        <dbReference type="PROSITE-ProRule" id="PRU00175"/>
    </source>
</evidence>
<comment type="subcellular location">
    <subcellularLocation>
        <location evidence="2">Membrane</location>
        <topology evidence="2">Single-pass membrane protein</topology>
    </subcellularLocation>
</comment>
<dbReference type="InterPro" id="IPR002885">
    <property type="entry name" value="PPR_rpt"/>
</dbReference>
<evidence type="ECO:0000256" key="8">
    <source>
        <dbReference type="ARBA" id="ARBA00022737"/>
    </source>
</evidence>
<evidence type="ECO:0000256" key="13">
    <source>
        <dbReference type="ARBA" id="ARBA00023136"/>
    </source>
</evidence>
<keyword evidence="9 14" id="KW-0863">Zinc-finger</keyword>
<dbReference type="GO" id="GO:0008270">
    <property type="term" value="F:zinc ion binding"/>
    <property type="evidence" value="ECO:0007669"/>
    <property type="project" value="UniProtKB-KW"/>
</dbReference>
<evidence type="ECO:0000313" key="19">
    <source>
        <dbReference type="Proteomes" id="UP000825729"/>
    </source>
</evidence>
<dbReference type="GO" id="GO:0005737">
    <property type="term" value="C:cytoplasm"/>
    <property type="evidence" value="ECO:0007669"/>
    <property type="project" value="UniProtKB-ARBA"/>
</dbReference>
<keyword evidence="12 16" id="KW-1133">Transmembrane helix</keyword>
<dbReference type="Gene3D" id="3.30.40.10">
    <property type="entry name" value="Zinc/RING finger domain, C3HC4 (zinc finger)"/>
    <property type="match status" value="1"/>
</dbReference>
<dbReference type="PROSITE" id="PS51375">
    <property type="entry name" value="PPR"/>
    <property type="match status" value="5"/>
</dbReference>
<proteinExistence type="predicted"/>
<feature type="repeat" description="PPR" evidence="15">
    <location>
        <begin position="207"/>
        <end position="237"/>
    </location>
</feature>
<evidence type="ECO:0000256" key="7">
    <source>
        <dbReference type="ARBA" id="ARBA00022723"/>
    </source>
</evidence>
<dbReference type="Gene3D" id="1.25.40.10">
    <property type="entry name" value="Tetratricopeptide repeat domain"/>
    <property type="match status" value="4"/>
</dbReference>
<keyword evidence="8" id="KW-0677">Repeat</keyword>
<feature type="repeat" description="PPR" evidence="15">
    <location>
        <begin position="339"/>
        <end position="373"/>
    </location>
</feature>
<evidence type="ECO:0000256" key="11">
    <source>
        <dbReference type="ARBA" id="ARBA00022833"/>
    </source>
</evidence>
<keyword evidence="7" id="KW-0479">Metal-binding</keyword>
<dbReference type="SUPFAM" id="SSF57850">
    <property type="entry name" value="RING/U-box"/>
    <property type="match status" value="1"/>
</dbReference>
<evidence type="ECO:0000256" key="1">
    <source>
        <dbReference type="ARBA" id="ARBA00000900"/>
    </source>
</evidence>
<dbReference type="Pfam" id="PF01535">
    <property type="entry name" value="PPR"/>
    <property type="match status" value="1"/>
</dbReference>
<dbReference type="NCBIfam" id="TIGR00756">
    <property type="entry name" value="PPR"/>
    <property type="match status" value="4"/>
</dbReference>
<comment type="caution">
    <text evidence="18">The sequence shown here is derived from an EMBL/GenBank/DDBJ whole genome shotgun (WGS) entry which is preliminary data.</text>
</comment>
<dbReference type="FunFam" id="1.25.40.10:FF:000158">
    <property type="entry name" value="pentatricopeptide repeat-containing protein At2g33680"/>
    <property type="match status" value="1"/>
</dbReference>
<evidence type="ECO:0000256" key="10">
    <source>
        <dbReference type="ARBA" id="ARBA00022786"/>
    </source>
</evidence>
<dbReference type="SMART" id="SM00184">
    <property type="entry name" value="RING"/>
    <property type="match status" value="1"/>
</dbReference>
<organism evidence="18 19">
    <name type="scientific">Aristolochia fimbriata</name>
    <name type="common">White veined hardy Dutchman's pipe vine</name>
    <dbReference type="NCBI Taxonomy" id="158543"/>
    <lineage>
        <taxon>Eukaryota</taxon>
        <taxon>Viridiplantae</taxon>
        <taxon>Streptophyta</taxon>
        <taxon>Embryophyta</taxon>
        <taxon>Tracheophyta</taxon>
        <taxon>Spermatophyta</taxon>
        <taxon>Magnoliopsida</taxon>
        <taxon>Magnoliidae</taxon>
        <taxon>Piperales</taxon>
        <taxon>Aristolochiaceae</taxon>
        <taxon>Aristolochia</taxon>
    </lineage>
</organism>
<accession>A0AAV7F1J5</accession>
<dbReference type="GO" id="GO:0003723">
    <property type="term" value="F:RNA binding"/>
    <property type="evidence" value="ECO:0007669"/>
    <property type="project" value="InterPro"/>
</dbReference>
<dbReference type="InterPro" id="IPR046960">
    <property type="entry name" value="PPR_At4g14850-like_plant"/>
</dbReference>
<dbReference type="PANTHER" id="PTHR47926">
    <property type="entry name" value="PENTATRICOPEPTIDE REPEAT-CONTAINING PROTEIN"/>
    <property type="match status" value="1"/>
</dbReference>
<dbReference type="GO" id="GO:0016020">
    <property type="term" value="C:membrane"/>
    <property type="evidence" value="ECO:0007669"/>
    <property type="project" value="UniProtKB-SubCell"/>
</dbReference>
<keyword evidence="13 16" id="KW-0472">Membrane</keyword>
<dbReference type="Pfam" id="PF13639">
    <property type="entry name" value="zf-RING_2"/>
    <property type="match status" value="1"/>
</dbReference>
<evidence type="ECO:0000256" key="16">
    <source>
        <dbReference type="SAM" id="Phobius"/>
    </source>
</evidence>
<gene>
    <name evidence="18" type="ORF">H6P81_006566</name>
</gene>
<comment type="catalytic activity">
    <reaction evidence="1">
        <text>S-ubiquitinyl-[E2 ubiquitin-conjugating enzyme]-L-cysteine + [acceptor protein]-L-lysine = [E2 ubiquitin-conjugating enzyme]-L-cysteine + N(6)-ubiquitinyl-[acceptor protein]-L-lysine.</text>
        <dbReference type="EC" id="2.3.2.27"/>
    </reaction>
</comment>
<dbReference type="Pfam" id="PF13041">
    <property type="entry name" value="PPR_2"/>
    <property type="match status" value="3"/>
</dbReference>
<protein>
    <recommendedName>
        <fullName evidence="4">RING-type E3 ubiquitin transferase</fullName>
        <ecNumber evidence="4">2.3.2.27</ecNumber>
    </recommendedName>
</protein>
<name>A0AAV7F1J5_ARIFI</name>
<dbReference type="PANTHER" id="PTHR47926:SF357">
    <property type="entry name" value="PENTATRICOPEPTIDE REPEAT-CONTAINING PROTEIN"/>
    <property type="match status" value="1"/>
</dbReference>